<feature type="domain" description="BFD-like [2Fe-2S]-binding" evidence="1">
    <location>
        <begin position="15"/>
        <end position="64"/>
    </location>
</feature>
<dbReference type="InterPro" id="IPR041854">
    <property type="entry name" value="BFD-like_2Fe2S-bd_dom_sf"/>
</dbReference>
<dbReference type="Gene3D" id="1.10.10.1100">
    <property type="entry name" value="BFD-like [2Fe-2S]-binding domain"/>
    <property type="match status" value="1"/>
</dbReference>
<dbReference type="InterPro" id="IPR007419">
    <property type="entry name" value="BFD-like_2Fe2S-bd_dom"/>
</dbReference>
<accession>A0A6C2YQC5</accession>
<dbReference type="EMBL" id="LR593887">
    <property type="protein sequence ID" value="VTS04410.1"/>
    <property type="molecule type" value="Genomic_DNA"/>
</dbReference>
<protein>
    <recommendedName>
        <fullName evidence="1">BFD-like [2Fe-2S]-binding domain-containing protein</fullName>
    </recommendedName>
</protein>
<evidence type="ECO:0000313" key="2">
    <source>
        <dbReference type="EMBL" id="VIP03521.1"/>
    </source>
</evidence>
<proteinExistence type="predicted"/>
<dbReference type="Proteomes" id="UP000464378">
    <property type="component" value="Chromosome"/>
</dbReference>
<dbReference type="Pfam" id="PF04324">
    <property type="entry name" value="Fer2_BFD"/>
    <property type="match status" value="1"/>
</dbReference>
<organism evidence="2">
    <name type="scientific">Tuwongella immobilis</name>
    <dbReference type="NCBI Taxonomy" id="692036"/>
    <lineage>
        <taxon>Bacteria</taxon>
        <taxon>Pseudomonadati</taxon>
        <taxon>Planctomycetota</taxon>
        <taxon>Planctomycetia</taxon>
        <taxon>Gemmatales</taxon>
        <taxon>Gemmataceae</taxon>
        <taxon>Tuwongella</taxon>
    </lineage>
</organism>
<sequence>MSCSPSGCSGCQGPYLCHCLKIHESTITDAVVTLGLRTVREICQQTGAGGGCMACHRKIARVIEACCATQSRTSLAVG</sequence>
<dbReference type="AlphaFoldDB" id="A0A6C2YQC5"/>
<dbReference type="KEGG" id="tim:GMBLW1_04390"/>
<dbReference type="InParanoid" id="A0A6C2YQC5"/>
<gene>
    <name evidence="2" type="ORF">GMBLW1_04390</name>
</gene>
<dbReference type="EMBL" id="LR586016">
    <property type="protein sequence ID" value="VIP03521.1"/>
    <property type="molecule type" value="Genomic_DNA"/>
</dbReference>
<evidence type="ECO:0000259" key="1">
    <source>
        <dbReference type="Pfam" id="PF04324"/>
    </source>
</evidence>
<evidence type="ECO:0000313" key="3">
    <source>
        <dbReference type="Proteomes" id="UP000464378"/>
    </source>
</evidence>
<keyword evidence="3" id="KW-1185">Reference proteome</keyword>
<dbReference type="RefSeq" id="WP_162658642.1">
    <property type="nucleotide sequence ID" value="NZ_LR593887.1"/>
</dbReference>
<reference evidence="2" key="1">
    <citation type="submission" date="2019-04" db="EMBL/GenBank/DDBJ databases">
        <authorList>
            <consortium name="Science for Life Laboratories"/>
        </authorList>
    </citation>
    <scope>NUCLEOTIDE SEQUENCE</scope>
    <source>
        <strain evidence="2">MBLW1</strain>
    </source>
</reference>
<name>A0A6C2YQC5_9BACT</name>